<evidence type="ECO:0000259" key="5">
    <source>
        <dbReference type="PROSITE" id="PS50977"/>
    </source>
</evidence>
<dbReference type="PANTHER" id="PTHR30055">
    <property type="entry name" value="HTH-TYPE TRANSCRIPTIONAL REGULATOR RUTR"/>
    <property type="match status" value="1"/>
</dbReference>
<evidence type="ECO:0000256" key="4">
    <source>
        <dbReference type="PROSITE-ProRule" id="PRU00335"/>
    </source>
</evidence>
<dbReference type="Gene3D" id="1.10.10.60">
    <property type="entry name" value="Homeodomain-like"/>
    <property type="match status" value="1"/>
</dbReference>
<evidence type="ECO:0000256" key="3">
    <source>
        <dbReference type="ARBA" id="ARBA00023163"/>
    </source>
</evidence>
<keyword evidence="3" id="KW-0804">Transcription</keyword>
<accession>A0ABY8XIN2</accession>
<dbReference type="RefSeq" id="WP_285452396.1">
    <property type="nucleotide sequence ID" value="NZ_CP127173.1"/>
</dbReference>
<dbReference type="Pfam" id="PF17932">
    <property type="entry name" value="TetR_C_24"/>
    <property type="match status" value="1"/>
</dbReference>
<dbReference type="Pfam" id="PF00440">
    <property type="entry name" value="TetR_N"/>
    <property type="match status" value="1"/>
</dbReference>
<dbReference type="EMBL" id="CP127173">
    <property type="protein sequence ID" value="WIV55451.1"/>
    <property type="molecule type" value="Genomic_DNA"/>
</dbReference>
<dbReference type="Proteomes" id="UP001227101">
    <property type="component" value="Chromosome"/>
</dbReference>
<keyword evidence="7" id="KW-1185">Reference proteome</keyword>
<sequence length="207" mass="22375">MADTATNRTAKRGRPGYDLESLLRVAVSAFTERGFDGTSMEDLSRKLGISKSAIYHHVRSKDELLRLAVDRALDGLFAEVATVDALDGPAIDKLEHLVRASVGVLIEQLPFVTLLLRIRGNTKVERAALARRKEFDRIVADLVAKAAADGDLRPDIDPSISARLLFGMVNSIAEWYRPRGGVPAGALADAVATVAFDGLRLPRQASG</sequence>
<dbReference type="InterPro" id="IPR009057">
    <property type="entry name" value="Homeodomain-like_sf"/>
</dbReference>
<dbReference type="PRINTS" id="PR00455">
    <property type="entry name" value="HTHTETR"/>
</dbReference>
<dbReference type="InterPro" id="IPR041490">
    <property type="entry name" value="KstR2_TetR_C"/>
</dbReference>
<evidence type="ECO:0000313" key="7">
    <source>
        <dbReference type="Proteomes" id="UP001227101"/>
    </source>
</evidence>
<dbReference type="PROSITE" id="PS50977">
    <property type="entry name" value="HTH_TETR_2"/>
    <property type="match status" value="1"/>
</dbReference>
<dbReference type="SUPFAM" id="SSF48498">
    <property type="entry name" value="Tetracyclin repressor-like, C-terminal domain"/>
    <property type="match status" value="1"/>
</dbReference>
<dbReference type="PANTHER" id="PTHR30055:SF234">
    <property type="entry name" value="HTH-TYPE TRANSCRIPTIONAL REGULATOR BETI"/>
    <property type="match status" value="1"/>
</dbReference>
<organism evidence="6 7">
    <name type="scientific">Amycolatopsis nalaikhensis</name>
    <dbReference type="NCBI Taxonomy" id="715472"/>
    <lineage>
        <taxon>Bacteria</taxon>
        <taxon>Bacillati</taxon>
        <taxon>Actinomycetota</taxon>
        <taxon>Actinomycetes</taxon>
        <taxon>Pseudonocardiales</taxon>
        <taxon>Pseudonocardiaceae</taxon>
        <taxon>Amycolatopsis</taxon>
    </lineage>
</organism>
<dbReference type="InterPro" id="IPR050109">
    <property type="entry name" value="HTH-type_TetR-like_transc_reg"/>
</dbReference>
<name>A0ABY8XIN2_9PSEU</name>
<protein>
    <submittedName>
        <fullName evidence="6">TetR/AcrR family transcriptional regulator</fullName>
    </submittedName>
</protein>
<evidence type="ECO:0000256" key="1">
    <source>
        <dbReference type="ARBA" id="ARBA00023015"/>
    </source>
</evidence>
<keyword evidence="2 4" id="KW-0238">DNA-binding</keyword>
<dbReference type="InterPro" id="IPR001647">
    <property type="entry name" value="HTH_TetR"/>
</dbReference>
<evidence type="ECO:0000256" key="2">
    <source>
        <dbReference type="ARBA" id="ARBA00023125"/>
    </source>
</evidence>
<gene>
    <name evidence="6" type="ORF">QP939_42640</name>
</gene>
<keyword evidence="1" id="KW-0805">Transcription regulation</keyword>
<feature type="DNA-binding region" description="H-T-H motif" evidence="4">
    <location>
        <begin position="39"/>
        <end position="58"/>
    </location>
</feature>
<dbReference type="SUPFAM" id="SSF46689">
    <property type="entry name" value="Homeodomain-like"/>
    <property type="match status" value="1"/>
</dbReference>
<dbReference type="Gene3D" id="1.10.357.10">
    <property type="entry name" value="Tetracycline Repressor, domain 2"/>
    <property type="match status" value="1"/>
</dbReference>
<reference evidence="6 7" key="1">
    <citation type="submission" date="2023-06" db="EMBL/GenBank/DDBJ databases">
        <authorList>
            <person name="Oyuntsetseg B."/>
            <person name="Kim S.B."/>
        </authorList>
    </citation>
    <scope>NUCLEOTIDE SEQUENCE [LARGE SCALE GENOMIC DNA]</scope>
    <source>
        <strain evidence="6 7">2-2</strain>
    </source>
</reference>
<feature type="domain" description="HTH tetR-type" evidence="5">
    <location>
        <begin position="16"/>
        <end position="76"/>
    </location>
</feature>
<dbReference type="InterPro" id="IPR036271">
    <property type="entry name" value="Tet_transcr_reg_TetR-rel_C_sf"/>
</dbReference>
<evidence type="ECO:0000313" key="6">
    <source>
        <dbReference type="EMBL" id="WIV55451.1"/>
    </source>
</evidence>
<proteinExistence type="predicted"/>